<evidence type="ECO:0000256" key="2">
    <source>
        <dbReference type="ARBA" id="ARBA00018486"/>
    </source>
</evidence>
<gene>
    <name evidence="5" type="ORF">JMUB590_0488</name>
</gene>
<keyword evidence="5" id="KW-0503">Monooxygenase</keyword>
<keyword evidence="5" id="KW-0560">Oxidoreductase</keyword>
<feature type="domain" description="ABM" evidence="4">
    <location>
        <begin position="2"/>
        <end position="91"/>
    </location>
</feature>
<keyword evidence="6" id="KW-1185">Reference proteome</keyword>
<evidence type="ECO:0000256" key="1">
    <source>
        <dbReference type="ARBA" id="ARBA00009267"/>
    </source>
</evidence>
<dbReference type="Pfam" id="PF03992">
    <property type="entry name" value="ABM"/>
    <property type="match status" value="1"/>
</dbReference>
<dbReference type="Gene3D" id="3.30.70.100">
    <property type="match status" value="1"/>
</dbReference>
<dbReference type="InterPro" id="IPR050744">
    <property type="entry name" value="AI-2_Isomerase_LsrG"/>
</dbReference>
<reference evidence="5 6" key="1">
    <citation type="submission" date="2018-05" db="EMBL/GenBank/DDBJ databases">
        <title>Complete genome sequencing of three human clinical isolates of Staphylococcus caprae reveals virulence factors similar to those of S. epidermidis and S. capitis.</title>
        <authorList>
            <person name="Watanabe S."/>
            <person name="Cui L."/>
        </authorList>
    </citation>
    <scope>NUCLEOTIDE SEQUENCE [LARGE SCALE GENOMIC DNA]</scope>
    <source>
        <strain evidence="5 6">JMUB590</strain>
    </source>
</reference>
<dbReference type="RefSeq" id="WP_002444243.1">
    <property type="nucleotide sequence ID" value="NZ_AP018585.1"/>
</dbReference>
<dbReference type="GO" id="GO:0004497">
    <property type="term" value="F:monooxygenase activity"/>
    <property type="evidence" value="ECO:0007669"/>
    <property type="project" value="UniProtKB-KW"/>
</dbReference>
<dbReference type="InterPro" id="IPR011008">
    <property type="entry name" value="Dimeric_a/b-barrel"/>
</dbReference>
<dbReference type="GeneID" id="58050258"/>
<comment type="similarity">
    <text evidence="1">Belongs to the TRAP family.</text>
</comment>
<evidence type="ECO:0000313" key="5">
    <source>
        <dbReference type="EMBL" id="BBD91598.1"/>
    </source>
</evidence>
<dbReference type="SUPFAM" id="SSF54909">
    <property type="entry name" value="Dimeric alpha+beta barrel"/>
    <property type="match status" value="1"/>
</dbReference>
<sequence>MIIINAKLQIDENKRDDYLELMNELVQNSRQEEGNVFYHHYEDVNEKNVFVVVENYKDEHAVQAHNDSGHFQTFSQHIGDYVIKEPEINVSETIEK</sequence>
<dbReference type="PANTHER" id="PTHR33336">
    <property type="entry name" value="QUINOL MONOOXYGENASE YGIN-RELATED"/>
    <property type="match status" value="1"/>
</dbReference>
<evidence type="ECO:0000256" key="3">
    <source>
        <dbReference type="ARBA" id="ARBA00032861"/>
    </source>
</evidence>
<evidence type="ECO:0000259" key="4">
    <source>
        <dbReference type="PROSITE" id="PS51725"/>
    </source>
</evidence>
<dbReference type="EMBL" id="AP018586">
    <property type="protein sequence ID" value="BBD91598.1"/>
    <property type="molecule type" value="Genomic_DNA"/>
</dbReference>
<evidence type="ECO:0000313" key="6">
    <source>
        <dbReference type="Proteomes" id="UP000274772"/>
    </source>
</evidence>
<dbReference type="InterPro" id="IPR007138">
    <property type="entry name" value="ABM_dom"/>
</dbReference>
<accession>A0ABM7FR07</accession>
<dbReference type="Proteomes" id="UP000274772">
    <property type="component" value="Chromosome"/>
</dbReference>
<proteinExistence type="inferred from homology"/>
<dbReference type="PROSITE" id="PS51725">
    <property type="entry name" value="ABM"/>
    <property type="match status" value="1"/>
</dbReference>
<name>A0ABM7FR07_9STAP</name>
<organism evidence="5 6">
    <name type="scientific">Staphylococcus caprae</name>
    <dbReference type="NCBI Taxonomy" id="29380"/>
    <lineage>
        <taxon>Bacteria</taxon>
        <taxon>Bacillati</taxon>
        <taxon>Bacillota</taxon>
        <taxon>Bacilli</taxon>
        <taxon>Bacillales</taxon>
        <taxon>Staphylococcaceae</taxon>
        <taxon>Staphylococcus</taxon>
    </lineage>
</organism>
<protein>
    <recommendedName>
        <fullName evidence="2">Signal transduction protein TRAP</fullName>
    </recommendedName>
    <alternativeName>
        <fullName evidence="3">Target of RNAIII-activating protein</fullName>
    </alternativeName>
</protein>
<dbReference type="PANTHER" id="PTHR33336:SF15">
    <property type="entry name" value="ABM DOMAIN-CONTAINING PROTEIN"/>
    <property type="match status" value="1"/>
</dbReference>